<feature type="transmembrane region" description="Helical" evidence="1">
    <location>
        <begin position="94"/>
        <end position="113"/>
    </location>
</feature>
<keyword evidence="1" id="KW-0812">Transmembrane</keyword>
<evidence type="ECO:0000313" key="2">
    <source>
        <dbReference type="EMBL" id="WUR13123.1"/>
    </source>
</evidence>
<feature type="transmembrane region" description="Helical" evidence="1">
    <location>
        <begin position="31"/>
        <end position="53"/>
    </location>
</feature>
<keyword evidence="1" id="KW-1133">Transmembrane helix</keyword>
<reference evidence="2 3" key="1">
    <citation type="journal article" date="2019" name="Int. J. Syst. Evol. Microbiol.">
        <title>The Draft Whole-Genome Sequence of the Antibiotic Producer Empedobacter haloabium ATCC 31962 Provides Indications for Its Taxonomic Reclassification.</title>
        <authorList>
            <person name="Miess H."/>
            <person name="Arlt P."/>
            <person name="Apel A.K."/>
            <person name="Weber T."/>
            <person name="Nieselt K."/>
            <person name="Hanssen F."/>
            <person name="Czemmel S."/>
            <person name="Nahnsen S."/>
            <person name="Gross H."/>
        </authorList>
    </citation>
    <scope>NUCLEOTIDE SEQUENCE [LARGE SCALE GENOMIC DNA]</scope>
    <source>
        <strain evidence="2 3">ATCC 31962</strain>
    </source>
</reference>
<accession>A0ABZ1UM39</accession>
<sequence length="155" mass="16943">MNWKIWGPLSFTIILFTVASAIKLFTFNESTFYVALAPELSLWATGVFFSFAVSEQVLFGVRTECDTRQRPGSQTIEVTFRVAMPGQPLFSPRFMYLFIFCMALWILNILLSGKADALIKAEGGIGVGAGSLVLLSTALAAFSVGLALRSMREVG</sequence>
<protein>
    <submittedName>
        <fullName evidence="2">Uncharacterized protein</fullName>
    </submittedName>
</protein>
<dbReference type="EMBL" id="CP136508">
    <property type="protein sequence ID" value="WUR13123.1"/>
    <property type="molecule type" value="Genomic_DNA"/>
</dbReference>
<keyword evidence="1" id="KW-0472">Membrane</keyword>
<name>A0ABZ1UM39_9BURK</name>
<evidence type="ECO:0000313" key="3">
    <source>
        <dbReference type="Proteomes" id="UP000321323"/>
    </source>
</evidence>
<proteinExistence type="predicted"/>
<keyword evidence="3" id="KW-1185">Reference proteome</keyword>
<gene>
    <name evidence="2" type="ORF">E7V67_026120</name>
</gene>
<evidence type="ECO:0000256" key="1">
    <source>
        <dbReference type="SAM" id="Phobius"/>
    </source>
</evidence>
<organism evidence="2 3">
    <name type="scientific">[Empedobacter] haloabium</name>
    <dbReference type="NCBI Taxonomy" id="592317"/>
    <lineage>
        <taxon>Bacteria</taxon>
        <taxon>Pseudomonadati</taxon>
        <taxon>Pseudomonadota</taxon>
        <taxon>Betaproteobacteria</taxon>
        <taxon>Burkholderiales</taxon>
        <taxon>Oxalobacteraceae</taxon>
        <taxon>Telluria group</taxon>
        <taxon>Telluria group incertae sedis</taxon>
    </lineage>
</organism>
<feature type="transmembrane region" description="Helical" evidence="1">
    <location>
        <begin position="125"/>
        <end position="148"/>
    </location>
</feature>
<dbReference type="Proteomes" id="UP000321323">
    <property type="component" value="Chromosome"/>
</dbReference>